<dbReference type="AlphaFoldDB" id="A0A139I5K8"/>
<comment type="caution">
    <text evidence="2">The sequence shown here is derived from an EMBL/GenBank/DDBJ whole genome shotgun (WGS) entry which is preliminary data.</text>
</comment>
<protein>
    <submittedName>
        <fullName evidence="2">Uncharacterized protein</fullName>
    </submittedName>
</protein>
<sequence length="680" mass="71117">MASGTRSGLHSDYIVPLQSSDISTHCGGWWGAVHNPIGTAPPYADLKWPVAASAYSCQNRCSDTFSRSYSLDKGIIGAQLVSIASPPQCSTIWSDVNPVLAFPTKIRDMVPEWTSCSFWNENLANFWFDPPIALEPASAAATPTLPNSPKSTAAVAAPTPTSLFASSTVQGPVPAETHTASATRNQAHSPEQTTIKVSNALPETTTESQEDLTTTSTGGNITPTAQGSQFSLSFDPEDPTLTSSFDNSNAKTQVSQLSFAFDREDPTNAASNGVQETFHPSPSDGNTQSALILDPGIATAPAFSILTEALSTFASAETATRGTQATPGATGVLLSFGSFTATVFQTSNHYILGSATLTVGETAIVHSVPVVAGPDGIIVALRLRSPSHTLRPSLPPHTDAPSPTVIQAGEILLTPIDAGPDVIAFQSCPRDAFITYGPNGLVLVSSGKTVPFTEVDRSTAAEKTLIAEIGSTTQTLTATAVGSGNALEGDVLQIGTQTISRNGGVAVISATTYRYGSEGLEIIASSTQVTMQTLGVNPNATSASLPTVVMSTTNSSPTTESRHWPTETPPVSTTSGAASPRSIWALSCVLTSMLFLFQHVDGPFESLSGHHQNRTSAFAKPQLTGSNHEFRQRIRTSCTRGQGVPVGGAGLLICPTMFQNSIEEQHPGQGSARRWASRKG</sequence>
<feature type="compositionally biased region" description="Low complexity" evidence="1">
    <location>
        <begin position="203"/>
        <end position="224"/>
    </location>
</feature>
<evidence type="ECO:0000256" key="1">
    <source>
        <dbReference type="SAM" id="MobiDB-lite"/>
    </source>
</evidence>
<gene>
    <name evidence="2" type="ORF">AC579_8653</name>
</gene>
<reference evidence="2 3" key="1">
    <citation type="submission" date="2015-07" db="EMBL/GenBank/DDBJ databases">
        <title>Comparative genomics of the Sigatoka disease complex on banana suggests a link between parallel evolutionary changes in Pseudocercospora fijiensis and Pseudocercospora eumusae and increased virulence on the banana host.</title>
        <authorList>
            <person name="Chang T.-C."/>
            <person name="Salvucci A."/>
            <person name="Crous P.W."/>
            <person name="Stergiopoulos I."/>
        </authorList>
    </citation>
    <scope>NUCLEOTIDE SEQUENCE [LARGE SCALE GENOMIC DNA]</scope>
    <source>
        <strain evidence="2 3">CBS 116634</strain>
    </source>
</reference>
<evidence type="ECO:0000313" key="2">
    <source>
        <dbReference type="EMBL" id="KXT10043.1"/>
    </source>
</evidence>
<feature type="region of interest" description="Disordered" evidence="1">
    <location>
        <begin position="264"/>
        <end position="289"/>
    </location>
</feature>
<dbReference type="EMBL" id="LFZO01000290">
    <property type="protein sequence ID" value="KXT10043.1"/>
    <property type="molecule type" value="Genomic_DNA"/>
</dbReference>
<feature type="region of interest" description="Disordered" evidence="1">
    <location>
        <begin position="550"/>
        <end position="577"/>
    </location>
</feature>
<evidence type="ECO:0000313" key="3">
    <source>
        <dbReference type="Proteomes" id="UP000073492"/>
    </source>
</evidence>
<feature type="compositionally biased region" description="Polar residues" evidence="1">
    <location>
        <begin position="178"/>
        <end position="197"/>
    </location>
</feature>
<dbReference type="OrthoDB" id="3649524at2759"/>
<keyword evidence="3" id="KW-1185">Reference proteome</keyword>
<name>A0A139I5K8_9PEZI</name>
<feature type="compositionally biased region" description="Polar residues" evidence="1">
    <location>
        <begin position="550"/>
        <end position="559"/>
    </location>
</feature>
<organism evidence="2 3">
    <name type="scientific">Pseudocercospora musae</name>
    <dbReference type="NCBI Taxonomy" id="113226"/>
    <lineage>
        <taxon>Eukaryota</taxon>
        <taxon>Fungi</taxon>
        <taxon>Dikarya</taxon>
        <taxon>Ascomycota</taxon>
        <taxon>Pezizomycotina</taxon>
        <taxon>Dothideomycetes</taxon>
        <taxon>Dothideomycetidae</taxon>
        <taxon>Mycosphaerellales</taxon>
        <taxon>Mycosphaerellaceae</taxon>
        <taxon>Pseudocercospora</taxon>
    </lineage>
</organism>
<dbReference type="Proteomes" id="UP000073492">
    <property type="component" value="Unassembled WGS sequence"/>
</dbReference>
<proteinExistence type="predicted"/>
<feature type="compositionally biased region" description="Polar residues" evidence="1">
    <location>
        <begin position="268"/>
        <end position="289"/>
    </location>
</feature>
<accession>A0A139I5K8</accession>
<feature type="compositionally biased region" description="Polar residues" evidence="1">
    <location>
        <begin position="240"/>
        <end position="249"/>
    </location>
</feature>
<feature type="region of interest" description="Disordered" evidence="1">
    <location>
        <begin position="165"/>
        <end position="249"/>
    </location>
</feature>